<dbReference type="EMBL" id="BPMT01000002">
    <property type="protein sequence ID" value="GIZ91587.1"/>
    <property type="molecule type" value="Genomic_DNA"/>
</dbReference>
<proteinExistence type="predicted"/>
<keyword evidence="2" id="KW-0732">Signal</keyword>
<dbReference type="Pfam" id="PF20419">
    <property type="entry name" value="DUF6701"/>
    <property type="match status" value="1"/>
</dbReference>
<feature type="region of interest" description="Disordered" evidence="1">
    <location>
        <begin position="85"/>
        <end position="116"/>
    </location>
</feature>
<protein>
    <submittedName>
        <fullName evidence="4">Protein MshQ</fullName>
    </submittedName>
</protein>
<evidence type="ECO:0000313" key="5">
    <source>
        <dbReference type="EMBL" id="GIZ91587.1"/>
    </source>
</evidence>
<organism evidence="4 6">
    <name type="scientific">Aquipseudomonas alcaligenes</name>
    <name type="common">Pseudomonas alcaligenes</name>
    <dbReference type="NCBI Taxonomy" id="43263"/>
    <lineage>
        <taxon>Bacteria</taxon>
        <taxon>Pseudomonadati</taxon>
        <taxon>Pseudomonadota</taxon>
        <taxon>Gammaproteobacteria</taxon>
        <taxon>Pseudomonadales</taxon>
        <taxon>Pseudomonadaceae</taxon>
        <taxon>Aquipseudomonas</taxon>
    </lineage>
</organism>
<name>A0AA37CDZ0_AQUAC</name>
<dbReference type="SUPFAM" id="SSF49899">
    <property type="entry name" value="Concanavalin A-like lectins/glucanases"/>
    <property type="match status" value="1"/>
</dbReference>
<evidence type="ECO:0000313" key="7">
    <source>
        <dbReference type="Proteomes" id="UP000887228"/>
    </source>
</evidence>
<dbReference type="EMBL" id="BPMS01000002">
    <property type="protein sequence ID" value="GIZ87606.1"/>
    <property type="molecule type" value="Genomic_DNA"/>
</dbReference>
<sequence>MRACLALLLLLLAVESRAAVGIDGANFPNGIQSHSATGVVEFGWQGVLETDNRQLRAGSIVQNTSQSPATCGSLGFCQAVAPPAPTQEPGAFPSTSGTQDVTLGYQQSGSLSGDGSNQYRRIQVGQEATLTINSGGQAFYIDRLDLGYRATLVLGSGDYWINDLNFDGSEVRVFIPAGNQVRLFVNAQVTVSYRTVLNYRDLNTPGTPDQLFIYAYNDFRIDNQVVTPAYLYSRSDFRLGNVATLRGAVTARNVTLDSSGARVIFAAPPTQTLTCFNDGFGRASLGADWVTTRRSGSFDPGIVGSSRLRLTNDTNNVATAVTLQRLFPAAGNLVEIEFTYYAYSNSASRGEDGVAVILSDSAYTPQPGSLGDSLGYAQRDNGDPGFAGGWLGVGLDEYGNFSQANEGRVGGPGFRQDAVAIRGSYPNYRYLQGTATLNPGVDSSASSTSPAPGHRYRIRIDSRLAGQALVSVERNTGSGFQGLVTPFNALIQTGQAAIPANFWLSFTGSTGGSVNNHDLDDLQVCALQMNPVGAQIDHIRIEHDGSALTCQPESVTVKACMDANCTSTYPDPVTVTLTPAAGWVGGNVLALTGGVGSRQYRRTTVGGVTFGVAAVSAPLKPFSTPKCANGGVMSSCPLTFHRSGFIFDVPDLLANKESADIALRAVRADDSSQRCVPAFESGTRKLRFWSDYSDPASGSRAVQVNGTAIAGAAPGTEMDLTFATGARTTIKVRYPDAGKMTLNARYAPTSGDEAGLEMDGADGWISSPAGFCIQARTPASGAPSGVLADCDSSSCAAYQRAGVGFPLRVRAMAWQADGESDTALCDNLDTPNFRQTSGNLALGHDMLDSSVEGTLGVTAVSFASAAEVTLSQTVSEVGRFRFTLNGDLESTYHGLPLPSSKSAAVGRFTPYDFEISVTRYEAACSAGATAFTYAGVASAPAKVGQPFAFEARVTARNAQGETTRNYSADVSGGGGASYARLQGGSVDVADFTEADVGGVPTPQAAVDGAPTLENSLSFAEGQADVALSTVPTYVFDVPRAPYLVGLELSATDSDGVTGSSGLTGYLDFRLGQARIGNAHGSELLGLSLPFSVGFFNGSGYAPNPLDSCTLFTPAVLDPYQPTDTGSGTPALANLPYQALAGVGGYQLGAPGPQSGGSQRVRLTPAPDWLKFDWDGDGTLDDPSGLATFGIYKGAAPLIFRRELYR</sequence>
<evidence type="ECO:0000313" key="6">
    <source>
        <dbReference type="Proteomes" id="UP000887212"/>
    </source>
</evidence>
<dbReference type="InterPro" id="IPR013320">
    <property type="entry name" value="ConA-like_dom_sf"/>
</dbReference>
<feature type="domain" description="DUF6701" evidence="3">
    <location>
        <begin position="625"/>
        <end position="1202"/>
    </location>
</feature>
<comment type="caution">
    <text evidence="4">The sequence shown here is derived from an EMBL/GenBank/DDBJ whole genome shotgun (WGS) entry which is preliminary data.</text>
</comment>
<feature type="chain" id="PRO_5041209219" evidence="2">
    <location>
        <begin position="19"/>
        <end position="1205"/>
    </location>
</feature>
<evidence type="ECO:0000313" key="4">
    <source>
        <dbReference type="EMBL" id="GIZ87606.1"/>
    </source>
</evidence>
<dbReference type="RefSeq" id="WP_203789026.1">
    <property type="nucleotide sequence ID" value="NZ_AP024354.1"/>
</dbReference>
<gene>
    <name evidence="4" type="ORF">KAM435_09330</name>
    <name evidence="5" type="ORF">KAM436_05550</name>
</gene>
<evidence type="ECO:0000259" key="3">
    <source>
        <dbReference type="Pfam" id="PF20419"/>
    </source>
</evidence>
<reference evidence="4 7" key="1">
    <citation type="submission" date="2021-07" db="EMBL/GenBank/DDBJ databases">
        <title>Whole genome sequencing of carbapenem-resistant Pseudomonas spp. isolated in Japan.</title>
        <authorList>
            <person name="Suzuki M."/>
            <person name="Maehana S."/>
            <person name="Kitasato H."/>
        </authorList>
    </citation>
    <scope>NUCLEOTIDE SEQUENCE</scope>
    <source>
        <strain evidence="4">KAM435</strain>
        <strain evidence="5 7">KAM436</strain>
    </source>
</reference>
<feature type="compositionally biased region" description="Polar residues" evidence="1">
    <location>
        <begin position="93"/>
        <end position="116"/>
    </location>
</feature>
<dbReference type="Proteomes" id="UP000887212">
    <property type="component" value="Unassembled WGS sequence"/>
</dbReference>
<dbReference type="Proteomes" id="UP000887228">
    <property type="component" value="Unassembled WGS sequence"/>
</dbReference>
<accession>A0AA37CDZ0</accession>
<evidence type="ECO:0000256" key="2">
    <source>
        <dbReference type="SAM" id="SignalP"/>
    </source>
</evidence>
<feature type="signal peptide" evidence="2">
    <location>
        <begin position="1"/>
        <end position="18"/>
    </location>
</feature>
<dbReference type="InterPro" id="IPR046524">
    <property type="entry name" value="DUF6701"/>
</dbReference>
<evidence type="ECO:0000256" key="1">
    <source>
        <dbReference type="SAM" id="MobiDB-lite"/>
    </source>
</evidence>
<dbReference type="Gene3D" id="2.60.120.200">
    <property type="match status" value="1"/>
</dbReference>
<dbReference type="AlphaFoldDB" id="A0AA37CDZ0"/>